<proteinExistence type="inferred from homology"/>
<dbReference type="GO" id="GO:0035303">
    <property type="term" value="P:regulation of dephosphorylation"/>
    <property type="evidence" value="ECO:0007669"/>
    <property type="project" value="TreeGrafter"/>
</dbReference>
<gene>
    <name evidence="3" type="primary">CSON005460</name>
</gene>
<dbReference type="VEuPathDB" id="VectorBase:CSON005460"/>
<sequence>MSEVTIDRKLIDIFDEAYHLYDSFESRQDPTNSDSFQADIKKCIGLFEDATRLVSLCGVFSSNESHEEIATNDLRYLLLPFFLAQLNLKLCGNNRKNCVEVAEIYYRDFLKRCCEYGLDQENSNEVEKNEVELRTPQTELEQLQKMATQREIKLKKYREKKELADQIKQLKIAISAEHIDDDVKREFYSKLLESCVMEAKDELVTIDQEKAILEHLAKRENEGVQAQGAKPKHPVTSKPLKPIIITKDLVQKAVYGAGYPSLPTLTVEEFYEQRVREGIWMDPEQTKKAQQMALQNRTEEMEKELEEQDEVEKEEKIERDDTEYLDRARAMDDWKDDHRRGFGNRHNRS</sequence>
<feature type="region of interest" description="Disordered" evidence="2">
    <location>
        <begin position="294"/>
        <end position="349"/>
    </location>
</feature>
<feature type="compositionally biased region" description="Acidic residues" evidence="2">
    <location>
        <begin position="301"/>
        <end position="312"/>
    </location>
</feature>
<protein>
    <submittedName>
        <fullName evidence="3">CSON005460 protein</fullName>
    </submittedName>
</protein>
<dbReference type="PANTHER" id="PTHR10933">
    <property type="entry name" value="IMMUNOGLOBULIN-BINDING PROTEIN 1"/>
    <property type="match status" value="1"/>
</dbReference>
<feature type="compositionally biased region" description="Basic and acidic residues" evidence="2">
    <location>
        <begin position="313"/>
        <end position="340"/>
    </location>
</feature>
<dbReference type="EMBL" id="UFQT01000215">
    <property type="protein sequence ID" value="SSX21832.1"/>
    <property type="molecule type" value="Genomic_DNA"/>
</dbReference>
<reference evidence="3" key="1">
    <citation type="submission" date="2018-07" db="EMBL/GenBank/DDBJ databases">
        <authorList>
            <person name="Quirk P.G."/>
            <person name="Krulwich T.A."/>
        </authorList>
    </citation>
    <scope>NUCLEOTIDE SEQUENCE</scope>
</reference>
<dbReference type="GO" id="GO:0005829">
    <property type="term" value="C:cytosol"/>
    <property type="evidence" value="ECO:0007669"/>
    <property type="project" value="TreeGrafter"/>
</dbReference>
<dbReference type="FunFam" id="1.25.40.540:FF:000003">
    <property type="entry name" value="Immunoglobulin (CD79A)-binding protein 1"/>
    <property type="match status" value="1"/>
</dbReference>
<dbReference type="OMA" id="EYELCEA"/>
<dbReference type="GO" id="GO:0009966">
    <property type="term" value="P:regulation of signal transduction"/>
    <property type="evidence" value="ECO:0007669"/>
    <property type="project" value="InterPro"/>
</dbReference>
<evidence type="ECO:0000256" key="1">
    <source>
        <dbReference type="ARBA" id="ARBA00034730"/>
    </source>
</evidence>
<evidence type="ECO:0000256" key="2">
    <source>
        <dbReference type="SAM" id="MobiDB-lite"/>
    </source>
</evidence>
<accession>A0A336LUV6</accession>
<dbReference type="PANTHER" id="PTHR10933:SF9">
    <property type="entry name" value="IMMUNOGLOBULIN-BINDING PROTEIN 1"/>
    <property type="match status" value="1"/>
</dbReference>
<dbReference type="AlphaFoldDB" id="A0A336LUV6"/>
<dbReference type="Pfam" id="PF04177">
    <property type="entry name" value="TAP42"/>
    <property type="match status" value="1"/>
</dbReference>
<dbReference type="Gene3D" id="1.25.40.540">
    <property type="entry name" value="TAP42-like family"/>
    <property type="match status" value="1"/>
</dbReference>
<evidence type="ECO:0000313" key="3">
    <source>
        <dbReference type="EMBL" id="SSX21832.1"/>
    </source>
</evidence>
<dbReference type="InterPro" id="IPR007304">
    <property type="entry name" value="TAP46-like"/>
</dbReference>
<name>A0A336LUV6_CULSO</name>
<organism evidence="3">
    <name type="scientific">Culicoides sonorensis</name>
    <name type="common">Biting midge</name>
    <dbReference type="NCBI Taxonomy" id="179676"/>
    <lineage>
        <taxon>Eukaryota</taxon>
        <taxon>Metazoa</taxon>
        <taxon>Ecdysozoa</taxon>
        <taxon>Arthropoda</taxon>
        <taxon>Hexapoda</taxon>
        <taxon>Insecta</taxon>
        <taxon>Pterygota</taxon>
        <taxon>Neoptera</taxon>
        <taxon>Endopterygota</taxon>
        <taxon>Diptera</taxon>
        <taxon>Nematocera</taxon>
        <taxon>Chironomoidea</taxon>
        <taxon>Ceratopogonidae</taxon>
        <taxon>Ceratopogoninae</taxon>
        <taxon>Culicoides</taxon>
        <taxon>Monoculicoides</taxon>
    </lineage>
</organism>
<dbReference type="GO" id="GO:0051721">
    <property type="term" value="F:protein phosphatase 2A binding"/>
    <property type="evidence" value="ECO:0007669"/>
    <property type="project" value="TreeGrafter"/>
</dbReference>
<dbReference type="InterPro" id="IPR038511">
    <property type="entry name" value="TAP42/TAP46-like_sf"/>
</dbReference>
<comment type="similarity">
    <text evidence="1">Belongs to the IGBP1/TAP42 family.</text>
</comment>